<accession>A0AAQ4E7Q8</accession>
<evidence type="ECO:0000313" key="2">
    <source>
        <dbReference type="Proteomes" id="UP001321473"/>
    </source>
</evidence>
<feature type="non-terminal residue" evidence="1">
    <location>
        <position position="114"/>
    </location>
</feature>
<gene>
    <name evidence="1" type="ORF">V5799_012758</name>
</gene>
<organism evidence="1 2">
    <name type="scientific">Amblyomma americanum</name>
    <name type="common">Lone star tick</name>
    <dbReference type="NCBI Taxonomy" id="6943"/>
    <lineage>
        <taxon>Eukaryota</taxon>
        <taxon>Metazoa</taxon>
        <taxon>Ecdysozoa</taxon>
        <taxon>Arthropoda</taxon>
        <taxon>Chelicerata</taxon>
        <taxon>Arachnida</taxon>
        <taxon>Acari</taxon>
        <taxon>Parasitiformes</taxon>
        <taxon>Ixodida</taxon>
        <taxon>Ixodoidea</taxon>
        <taxon>Ixodidae</taxon>
        <taxon>Amblyomminae</taxon>
        <taxon>Amblyomma</taxon>
    </lineage>
</organism>
<proteinExistence type="predicted"/>
<protein>
    <submittedName>
        <fullName evidence="1">Uncharacterized protein</fullName>
    </submittedName>
</protein>
<evidence type="ECO:0000313" key="1">
    <source>
        <dbReference type="EMBL" id="KAK8770777.1"/>
    </source>
</evidence>
<keyword evidence="2" id="KW-1185">Reference proteome</keyword>
<reference evidence="1 2" key="1">
    <citation type="journal article" date="2023" name="Arcadia Sci">
        <title>De novo assembly of a long-read Amblyomma americanum tick genome.</title>
        <authorList>
            <person name="Chou S."/>
            <person name="Poskanzer K.E."/>
            <person name="Rollins M."/>
            <person name="Thuy-Boun P.S."/>
        </authorList>
    </citation>
    <scope>NUCLEOTIDE SEQUENCE [LARGE SCALE GENOMIC DNA]</scope>
    <source>
        <strain evidence="1">F_SG_1</strain>
        <tissue evidence="1">Salivary glands</tissue>
    </source>
</reference>
<comment type="caution">
    <text evidence="1">The sequence shown here is derived from an EMBL/GenBank/DDBJ whole genome shotgun (WGS) entry which is preliminary data.</text>
</comment>
<name>A0AAQ4E7Q8_AMBAM</name>
<dbReference type="AlphaFoldDB" id="A0AAQ4E7Q8"/>
<dbReference type="Proteomes" id="UP001321473">
    <property type="component" value="Unassembled WGS sequence"/>
</dbReference>
<sequence>MSGTETLKKKRKERPDQFIVEVCTVTSIEFTCSFNTTSDLIMYIATFLNAAALAFLDMTHPKIRLQLNQVVTNVSDKVINKTENGVDIHTALYKMEDLAQIGAFNRCDVAFLLS</sequence>
<dbReference type="EMBL" id="JARKHS020020584">
    <property type="protein sequence ID" value="KAK8770777.1"/>
    <property type="molecule type" value="Genomic_DNA"/>
</dbReference>